<organism evidence="1 2">
    <name type="scientific">Marinobacter lacisalsi</name>
    <dbReference type="NCBI Taxonomy" id="475979"/>
    <lineage>
        <taxon>Bacteria</taxon>
        <taxon>Pseudomonadati</taxon>
        <taxon>Pseudomonadota</taxon>
        <taxon>Gammaproteobacteria</taxon>
        <taxon>Pseudomonadales</taxon>
        <taxon>Marinobacteraceae</taxon>
        <taxon>Marinobacter</taxon>
    </lineage>
</organism>
<comment type="caution">
    <text evidence="1">The sequence shown here is derived from an EMBL/GenBank/DDBJ whole genome shotgun (WGS) entry which is preliminary data.</text>
</comment>
<gene>
    <name evidence="1" type="ORF">ACFOZ5_02535</name>
</gene>
<dbReference type="Proteomes" id="UP001595798">
    <property type="component" value="Unassembled WGS sequence"/>
</dbReference>
<evidence type="ECO:0000313" key="1">
    <source>
        <dbReference type="EMBL" id="MFC4257904.1"/>
    </source>
</evidence>
<reference evidence="2" key="1">
    <citation type="journal article" date="2019" name="Int. J. Syst. Evol. Microbiol.">
        <title>The Global Catalogue of Microorganisms (GCM) 10K type strain sequencing project: providing services to taxonomists for standard genome sequencing and annotation.</title>
        <authorList>
            <consortium name="The Broad Institute Genomics Platform"/>
            <consortium name="The Broad Institute Genome Sequencing Center for Infectious Disease"/>
            <person name="Wu L."/>
            <person name="Ma J."/>
        </authorList>
    </citation>
    <scope>NUCLEOTIDE SEQUENCE [LARGE SCALE GENOMIC DNA]</scope>
    <source>
        <strain evidence="2">CECT 7297</strain>
    </source>
</reference>
<evidence type="ECO:0000313" key="2">
    <source>
        <dbReference type="Proteomes" id="UP001595798"/>
    </source>
</evidence>
<dbReference type="RefSeq" id="WP_379885187.1">
    <property type="nucleotide sequence ID" value="NZ_JBHSDI010000001.1"/>
</dbReference>
<sequence>MGILKEKGFDLEIVKGDVVSSSLRVETNVSGKIHVSGSDSTQVNGTTYGVGTTSGGGEIKTEHVRIQDLYLKIGENKERWRRLGRALAKTGTAKTGTDTLKRSLVILALYQAPAALKRSIGGAYR</sequence>
<accession>A0ABV8QD98</accession>
<protein>
    <submittedName>
        <fullName evidence="1">Uncharacterized protein</fullName>
    </submittedName>
</protein>
<dbReference type="EMBL" id="JBHSDI010000001">
    <property type="protein sequence ID" value="MFC4257904.1"/>
    <property type="molecule type" value="Genomic_DNA"/>
</dbReference>
<proteinExistence type="predicted"/>
<name>A0ABV8QD98_9GAMM</name>
<keyword evidence="2" id="KW-1185">Reference proteome</keyword>